<evidence type="ECO:0000313" key="3">
    <source>
        <dbReference type="Proteomes" id="UP001066276"/>
    </source>
</evidence>
<keyword evidence="3" id="KW-1185">Reference proteome</keyword>
<dbReference type="EMBL" id="JANPWB010000012">
    <property type="protein sequence ID" value="KAJ1118269.1"/>
    <property type="molecule type" value="Genomic_DNA"/>
</dbReference>
<evidence type="ECO:0000313" key="2">
    <source>
        <dbReference type="EMBL" id="KAJ1118269.1"/>
    </source>
</evidence>
<proteinExistence type="predicted"/>
<dbReference type="AlphaFoldDB" id="A0AAV7NTC6"/>
<reference evidence="2" key="1">
    <citation type="journal article" date="2022" name="bioRxiv">
        <title>Sequencing and chromosome-scale assembly of the giantPleurodeles waltlgenome.</title>
        <authorList>
            <person name="Brown T."/>
            <person name="Elewa A."/>
            <person name="Iarovenko S."/>
            <person name="Subramanian E."/>
            <person name="Araus A.J."/>
            <person name="Petzold A."/>
            <person name="Susuki M."/>
            <person name="Suzuki K.-i.T."/>
            <person name="Hayashi T."/>
            <person name="Toyoda A."/>
            <person name="Oliveira C."/>
            <person name="Osipova E."/>
            <person name="Leigh N.D."/>
            <person name="Simon A."/>
            <person name="Yun M.H."/>
        </authorList>
    </citation>
    <scope>NUCLEOTIDE SEQUENCE</scope>
    <source>
        <strain evidence="2">20211129_DDA</strain>
        <tissue evidence="2">Liver</tissue>
    </source>
</reference>
<evidence type="ECO:0000256" key="1">
    <source>
        <dbReference type="SAM" id="MobiDB-lite"/>
    </source>
</evidence>
<sequence length="69" mass="7269">MLRHPAPLDRLATGDSVSQPPQRRLGVAGCSSKPSGAWGPHSPDSMALARMRAILGSHRDAGNTVSQRP</sequence>
<protein>
    <submittedName>
        <fullName evidence="2">Uncharacterized protein</fullName>
    </submittedName>
</protein>
<dbReference type="Proteomes" id="UP001066276">
    <property type="component" value="Chromosome 8"/>
</dbReference>
<name>A0AAV7NTC6_PLEWA</name>
<feature type="region of interest" description="Disordered" evidence="1">
    <location>
        <begin position="1"/>
        <end position="44"/>
    </location>
</feature>
<gene>
    <name evidence="2" type="ORF">NDU88_006464</name>
</gene>
<comment type="caution">
    <text evidence="2">The sequence shown here is derived from an EMBL/GenBank/DDBJ whole genome shotgun (WGS) entry which is preliminary data.</text>
</comment>
<accession>A0AAV7NTC6</accession>
<organism evidence="2 3">
    <name type="scientific">Pleurodeles waltl</name>
    <name type="common">Iberian ribbed newt</name>
    <dbReference type="NCBI Taxonomy" id="8319"/>
    <lineage>
        <taxon>Eukaryota</taxon>
        <taxon>Metazoa</taxon>
        <taxon>Chordata</taxon>
        <taxon>Craniata</taxon>
        <taxon>Vertebrata</taxon>
        <taxon>Euteleostomi</taxon>
        <taxon>Amphibia</taxon>
        <taxon>Batrachia</taxon>
        <taxon>Caudata</taxon>
        <taxon>Salamandroidea</taxon>
        <taxon>Salamandridae</taxon>
        <taxon>Pleurodelinae</taxon>
        <taxon>Pleurodeles</taxon>
    </lineage>
</organism>